<dbReference type="Proteomes" id="UP000597656">
    <property type="component" value="Unassembled WGS sequence"/>
</dbReference>
<feature type="domain" description="STAS" evidence="3">
    <location>
        <begin position="5"/>
        <end position="114"/>
    </location>
</feature>
<dbReference type="PANTHER" id="PTHR33495">
    <property type="entry name" value="ANTI-SIGMA FACTOR ANTAGONIST TM_1081-RELATED-RELATED"/>
    <property type="match status" value="1"/>
</dbReference>
<accession>A0ABQ2HUU5</accession>
<evidence type="ECO:0000256" key="2">
    <source>
        <dbReference type="RuleBase" id="RU003749"/>
    </source>
</evidence>
<dbReference type="SUPFAM" id="SSF52091">
    <property type="entry name" value="SpoIIaa-like"/>
    <property type="match status" value="1"/>
</dbReference>
<dbReference type="RefSeq" id="WP_189155018.1">
    <property type="nucleotide sequence ID" value="NZ_BMNC01000003.1"/>
</dbReference>
<gene>
    <name evidence="4" type="primary">rsbV</name>
    <name evidence="4" type="ORF">GCM10011609_27080</name>
</gene>
<organism evidence="4 5">
    <name type="scientific">Lentzea pudingi</name>
    <dbReference type="NCBI Taxonomy" id="1789439"/>
    <lineage>
        <taxon>Bacteria</taxon>
        <taxon>Bacillati</taxon>
        <taxon>Actinomycetota</taxon>
        <taxon>Actinomycetes</taxon>
        <taxon>Pseudonocardiales</taxon>
        <taxon>Pseudonocardiaceae</taxon>
        <taxon>Lentzea</taxon>
    </lineage>
</organism>
<dbReference type="Gene3D" id="3.30.750.24">
    <property type="entry name" value="STAS domain"/>
    <property type="match status" value="1"/>
</dbReference>
<name>A0ABQ2HUU5_9PSEU</name>
<dbReference type="CDD" id="cd07043">
    <property type="entry name" value="STAS_anti-anti-sigma_factors"/>
    <property type="match status" value="1"/>
</dbReference>
<dbReference type="PANTHER" id="PTHR33495:SF2">
    <property type="entry name" value="ANTI-SIGMA FACTOR ANTAGONIST TM_1081-RELATED"/>
    <property type="match status" value="1"/>
</dbReference>
<reference evidence="5" key="1">
    <citation type="journal article" date="2019" name="Int. J. Syst. Evol. Microbiol.">
        <title>The Global Catalogue of Microorganisms (GCM) 10K type strain sequencing project: providing services to taxonomists for standard genome sequencing and annotation.</title>
        <authorList>
            <consortium name="The Broad Institute Genomics Platform"/>
            <consortium name="The Broad Institute Genome Sequencing Center for Infectious Disease"/>
            <person name="Wu L."/>
            <person name="Ma J."/>
        </authorList>
    </citation>
    <scope>NUCLEOTIDE SEQUENCE [LARGE SCALE GENOMIC DNA]</scope>
    <source>
        <strain evidence="5">CGMCC 4.7319</strain>
    </source>
</reference>
<sequence length="125" mass="12408">MSGVFAVTTRTVPTGTVLAFAGELDSGTAPAAHGAMTKLSLNAGDQLVVDLAGLEFCDSSGITVLVSAHNLARGAGAGFALAAVSRQLGRTLDILGLTGLFATYPTADDASAAWSPAGSREDGVV</sequence>
<evidence type="ECO:0000313" key="4">
    <source>
        <dbReference type="EMBL" id="GGM88876.1"/>
    </source>
</evidence>
<keyword evidence="5" id="KW-1185">Reference proteome</keyword>
<dbReference type="Pfam" id="PF01740">
    <property type="entry name" value="STAS"/>
    <property type="match status" value="1"/>
</dbReference>
<comment type="similarity">
    <text evidence="1 2">Belongs to the anti-sigma-factor antagonist family.</text>
</comment>
<evidence type="ECO:0000259" key="3">
    <source>
        <dbReference type="PROSITE" id="PS50801"/>
    </source>
</evidence>
<dbReference type="InterPro" id="IPR002645">
    <property type="entry name" value="STAS_dom"/>
</dbReference>
<evidence type="ECO:0000313" key="5">
    <source>
        <dbReference type="Proteomes" id="UP000597656"/>
    </source>
</evidence>
<dbReference type="NCBIfam" id="TIGR00377">
    <property type="entry name" value="ant_ant_sig"/>
    <property type="match status" value="1"/>
</dbReference>
<dbReference type="EMBL" id="BMNC01000003">
    <property type="protein sequence ID" value="GGM88876.1"/>
    <property type="molecule type" value="Genomic_DNA"/>
</dbReference>
<proteinExistence type="inferred from homology"/>
<protein>
    <recommendedName>
        <fullName evidence="2">Anti-sigma factor antagonist</fullName>
    </recommendedName>
</protein>
<comment type="caution">
    <text evidence="4">The sequence shown here is derived from an EMBL/GenBank/DDBJ whole genome shotgun (WGS) entry which is preliminary data.</text>
</comment>
<dbReference type="InterPro" id="IPR036513">
    <property type="entry name" value="STAS_dom_sf"/>
</dbReference>
<dbReference type="PROSITE" id="PS50801">
    <property type="entry name" value="STAS"/>
    <property type="match status" value="1"/>
</dbReference>
<dbReference type="InterPro" id="IPR003658">
    <property type="entry name" value="Anti-sigma_ant"/>
</dbReference>
<evidence type="ECO:0000256" key="1">
    <source>
        <dbReference type="ARBA" id="ARBA00009013"/>
    </source>
</evidence>